<dbReference type="STRING" id="112498.A0A2D3USX6"/>
<reference evidence="14 15" key="1">
    <citation type="submission" date="2016-03" db="EMBL/GenBank/DDBJ databases">
        <authorList>
            <person name="Ploux O."/>
        </authorList>
    </citation>
    <scope>NUCLEOTIDE SEQUENCE [LARGE SCALE GENOMIC DNA]</scope>
    <source>
        <strain evidence="14 15">URUG2</strain>
    </source>
</reference>
<evidence type="ECO:0000256" key="9">
    <source>
        <dbReference type="ARBA" id="ARBA00023463"/>
    </source>
</evidence>
<feature type="transmembrane region" description="Helical" evidence="11">
    <location>
        <begin position="303"/>
        <end position="324"/>
    </location>
</feature>
<dbReference type="GO" id="GO:0019706">
    <property type="term" value="F:protein-cysteine S-palmitoyltransferase activity"/>
    <property type="evidence" value="ECO:0007669"/>
    <property type="project" value="UniProtKB-EC"/>
</dbReference>
<dbReference type="GeneID" id="35596129"/>
<dbReference type="PANTHER" id="PTHR22883:SF43">
    <property type="entry name" value="PALMITOYLTRANSFERASE APP"/>
    <property type="match status" value="1"/>
</dbReference>
<protein>
    <recommendedName>
        <fullName evidence="11">Palmitoyltransferase</fullName>
        <ecNumber evidence="11">2.3.1.225</ecNumber>
    </recommendedName>
</protein>
<feature type="compositionally biased region" description="Gly residues" evidence="12">
    <location>
        <begin position="649"/>
        <end position="659"/>
    </location>
</feature>
<evidence type="ECO:0000256" key="4">
    <source>
        <dbReference type="ARBA" id="ARBA00022989"/>
    </source>
</evidence>
<keyword evidence="4 11" id="KW-1133">Transmembrane helix</keyword>
<keyword evidence="15" id="KW-1185">Reference proteome</keyword>
<dbReference type="PROSITE" id="PS50216">
    <property type="entry name" value="DHHC"/>
    <property type="match status" value="1"/>
</dbReference>
<dbReference type="InterPro" id="IPR001594">
    <property type="entry name" value="Palmitoyltrfase_DHHC"/>
</dbReference>
<evidence type="ECO:0000256" key="3">
    <source>
        <dbReference type="ARBA" id="ARBA00022692"/>
    </source>
</evidence>
<dbReference type="Proteomes" id="UP000225277">
    <property type="component" value="Unassembled WGS sequence"/>
</dbReference>
<dbReference type="Pfam" id="PF01529">
    <property type="entry name" value="DHHC"/>
    <property type="match status" value="1"/>
</dbReference>
<comment type="catalytic activity">
    <reaction evidence="10 11">
        <text>L-cysteinyl-[protein] + hexadecanoyl-CoA = S-hexadecanoyl-L-cysteinyl-[protein] + CoA</text>
        <dbReference type="Rhea" id="RHEA:36683"/>
        <dbReference type="Rhea" id="RHEA-COMP:10131"/>
        <dbReference type="Rhea" id="RHEA-COMP:11032"/>
        <dbReference type="ChEBI" id="CHEBI:29950"/>
        <dbReference type="ChEBI" id="CHEBI:57287"/>
        <dbReference type="ChEBI" id="CHEBI:57379"/>
        <dbReference type="ChEBI" id="CHEBI:74151"/>
        <dbReference type="EC" id="2.3.1.225"/>
    </reaction>
</comment>
<proteinExistence type="inferred from homology"/>
<dbReference type="GO" id="GO:0005783">
    <property type="term" value="C:endoplasmic reticulum"/>
    <property type="evidence" value="ECO:0007669"/>
    <property type="project" value="TreeGrafter"/>
</dbReference>
<name>A0A2D3USX6_9PEZI</name>
<dbReference type="OrthoDB" id="9909019at2759"/>
<evidence type="ECO:0000256" key="11">
    <source>
        <dbReference type="RuleBase" id="RU079119"/>
    </source>
</evidence>
<accession>A0A2D3USX6</accession>
<dbReference type="GO" id="GO:0005794">
    <property type="term" value="C:Golgi apparatus"/>
    <property type="evidence" value="ECO:0007669"/>
    <property type="project" value="TreeGrafter"/>
</dbReference>
<evidence type="ECO:0000256" key="12">
    <source>
        <dbReference type="SAM" id="MobiDB-lite"/>
    </source>
</evidence>
<organism evidence="14 15">
    <name type="scientific">Ramularia collo-cygni</name>
    <dbReference type="NCBI Taxonomy" id="112498"/>
    <lineage>
        <taxon>Eukaryota</taxon>
        <taxon>Fungi</taxon>
        <taxon>Dikarya</taxon>
        <taxon>Ascomycota</taxon>
        <taxon>Pezizomycotina</taxon>
        <taxon>Dothideomycetes</taxon>
        <taxon>Dothideomycetidae</taxon>
        <taxon>Mycosphaerellales</taxon>
        <taxon>Mycosphaerellaceae</taxon>
        <taxon>Ramularia</taxon>
    </lineage>
</organism>
<evidence type="ECO:0000259" key="13">
    <source>
        <dbReference type="Pfam" id="PF01529"/>
    </source>
</evidence>
<evidence type="ECO:0000256" key="10">
    <source>
        <dbReference type="ARBA" id="ARBA00048048"/>
    </source>
</evidence>
<evidence type="ECO:0000313" key="14">
    <source>
        <dbReference type="EMBL" id="CZT14837.1"/>
    </source>
</evidence>
<feature type="region of interest" description="Disordered" evidence="12">
    <location>
        <begin position="214"/>
        <end position="243"/>
    </location>
</feature>
<feature type="transmembrane region" description="Helical" evidence="11">
    <location>
        <begin position="478"/>
        <end position="501"/>
    </location>
</feature>
<feature type="compositionally biased region" description="Polar residues" evidence="12">
    <location>
        <begin position="1"/>
        <end position="10"/>
    </location>
</feature>
<dbReference type="GO" id="GO:0006612">
    <property type="term" value="P:protein targeting to membrane"/>
    <property type="evidence" value="ECO:0007669"/>
    <property type="project" value="TreeGrafter"/>
</dbReference>
<dbReference type="RefSeq" id="XP_023621734.1">
    <property type="nucleotide sequence ID" value="XM_023765966.1"/>
</dbReference>
<comment type="subcellular location">
    <subcellularLocation>
        <location evidence="1">Endomembrane system</location>
        <topology evidence="1">Multi-pass membrane protein</topology>
    </subcellularLocation>
</comment>
<dbReference type="EC" id="2.3.1.225" evidence="11"/>
<evidence type="ECO:0000256" key="1">
    <source>
        <dbReference type="ARBA" id="ARBA00004127"/>
    </source>
</evidence>
<feature type="compositionally biased region" description="Polar residues" evidence="12">
    <location>
        <begin position="17"/>
        <end position="36"/>
    </location>
</feature>
<dbReference type="InterPro" id="IPR039859">
    <property type="entry name" value="PFA4/ZDH16/20/ERF2-like"/>
</dbReference>
<dbReference type="PANTHER" id="PTHR22883">
    <property type="entry name" value="ZINC FINGER DHHC DOMAIN CONTAINING PROTEIN"/>
    <property type="match status" value="1"/>
</dbReference>
<feature type="compositionally biased region" description="Basic and acidic residues" evidence="12">
    <location>
        <begin position="214"/>
        <end position="239"/>
    </location>
</feature>
<keyword evidence="5 11" id="KW-0472">Membrane</keyword>
<keyword evidence="6" id="KW-0564">Palmitate</keyword>
<dbReference type="EMBL" id="FJUY01000001">
    <property type="protein sequence ID" value="CZT14837.1"/>
    <property type="molecule type" value="Genomic_DNA"/>
</dbReference>
<evidence type="ECO:0000256" key="5">
    <source>
        <dbReference type="ARBA" id="ARBA00023136"/>
    </source>
</evidence>
<feature type="region of interest" description="Disordered" evidence="12">
    <location>
        <begin position="1"/>
        <end position="137"/>
    </location>
</feature>
<comment type="domain">
    <text evidence="11">The DHHC domain is required for palmitoyltransferase activity.</text>
</comment>
<keyword evidence="8 11" id="KW-0012">Acyltransferase</keyword>
<feature type="compositionally biased region" description="Basic and acidic residues" evidence="12">
    <location>
        <begin position="602"/>
        <end position="613"/>
    </location>
</feature>
<feature type="region of interest" description="Disordered" evidence="12">
    <location>
        <begin position="562"/>
        <end position="659"/>
    </location>
</feature>
<dbReference type="AlphaFoldDB" id="A0A2D3USX6"/>
<keyword evidence="3 11" id="KW-0812">Transmembrane</keyword>
<sequence>MSTLLSATTSNDDRPPTASSNDTDLHSTNGNATSVAPSAGPVGEPGLPPSRQTDGARGSRRGYAAFGGARPRSSRPESATNSTHVPMANTTFFRPMSSQKLQAQRGQTVVQPITEDRQDGVKKGRMRSHRNSDASVHTMRAVGRVEEDAPPPLPVSRGGYSVATSAGGAPIGGSMDSTAALDLRTPRQREQDEKAAQKKRLGLGLAVGSRHSSRLEVHHSPHLDSHPDSESTTQEKRPYDTPPKMMGRNYEYFGGNMLFFFLGRCMNTRAKPLNILTFILAVFPAALFAIFSAPYLWRNVSPALPIIFAYVFLLTLSSFLHAAFSDPGILPRNLHPHPELESDRDPLAIGPPSTEWVMVKTFPSQQKNLESSAEQGQHTTAMEVPTKYCKTCQIWRPPRTHHCRICDACMETQDHHCVWLNNCVGRRNYRYFFAFVGMGSIMALLLIAFSAVHVQHYASANDIGFGNALTGRTQEKVAFAMMIYALFALPYPGSLCVYHLFLVGRGETTREYLNGHKFLPVDRHRPFSLGSRWKNWTAVLLRPRGPSYLSFKRRYLEGDVRLGHGQRKKDRRREEKREAVEQKSRVEGLKQRFTVGNGSPVRDGEGEKKEGVEMKQLNGGAVHGPPNTANGGGNGRPAVGRLNSTPRLGAGGGGGEKLN</sequence>
<evidence type="ECO:0000313" key="15">
    <source>
        <dbReference type="Proteomes" id="UP000225277"/>
    </source>
</evidence>
<evidence type="ECO:0000256" key="2">
    <source>
        <dbReference type="ARBA" id="ARBA00022679"/>
    </source>
</evidence>
<evidence type="ECO:0000256" key="8">
    <source>
        <dbReference type="ARBA" id="ARBA00023315"/>
    </source>
</evidence>
<feature type="transmembrane region" description="Helical" evidence="11">
    <location>
        <begin position="273"/>
        <end position="297"/>
    </location>
</feature>
<comment type="similarity">
    <text evidence="9">Belongs to the DHHC palmitoyltransferase family. ERF2/ZDHHC9 subfamily.</text>
</comment>
<gene>
    <name evidence="14" type="ORF">RCC_00780</name>
</gene>
<feature type="compositionally biased region" description="Basic and acidic residues" evidence="12">
    <location>
        <begin position="572"/>
        <end position="590"/>
    </location>
</feature>
<feature type="domain" description="Palmitoyltransferase DHHC" evidence="13">
    <location>
        <begin position="386"/>
        <end position="514"/>
    </location>
</feature>
<evidence type="ECO:0000256" key="7">
    <source>
        <dbReference type="ARBA" id="ARBA00023288"/>
    </source>
</evidence>
<feature type="transmembrane region" description="Helical" evidence="11">
    <location>
        <begin position="431"/>
        <end position="458"/>
    </location>
</feature>
<keyword evidence="2 11" id="KW-0808">Transferase</keyword>
<feature type="compositionally biased region" description="Polar residues" evidence="12">
    <location>
        <begin position="76"/>
        <end position="111"/>
    </location>
</feature>
<evidence type="ECO:0000256" key="6">
    <source>
        <dbReference type="ARBA" id="ARBA00023139"/>
    </source>
</evidence>
<keyword evidence="7" id="KW-0449">Lipoprotein</keyword>